<dbReference type="eggNOG" id="KOG1439">
    <property type="taxonomic scope" value="Eukaryota"/>
</dbReference>
<dbReference type="Pfam" id="PF00996">
    <property type="entry name" value="GDI"/>
    <property type="match status" value="1"/>
</dbReference>
<evidence type="ECO:0000313" key="3">
    <source>
        <dbReference type="EMBL" id="EPQ59734.1"/>
    </source>
</evidence>
<comment type="similarity">
    <text evidence="1">Belongs to the Rab GDI family.</text>
</comment>
<dbReference type="GeneID" id="19303556"/>
<accession>S7S1T8</accession>
<dbReference type="PANTHER" id="PTHR11787:SF4">
    <property type="entry name" value="CHM, RAB ESCORT PROTEIN 1"/>
    <property type="match status" value="1"/>
</dbReference>
<dbReference type="OrthoDB" id="9446342at2759"/>
<gene>
    <name evidence="3" type="ORF">GLOTRDRAFT_136534</name>
</gene>
<dbReference type="PRINTS" id="PR00891">
    <property type="entry name" value="RABGDIREP"/>
</dbReference>
<dbReference type="GO" id="GO:0005968">
    <property type="term" value="C:Rab-protein geranylgeranyltransferase complex"/>
    <property type="evidence" value="ECO:0007669"/>
    <property type="project" value="TreeGrafter"/>
</dbReference>
<dbReference type="GO" id="GO:0007264">
    <property type="term" value="P:small GTPase-mediated signal transduction"/>
    <property type="evidence" value="ECO:0007669"/>
    <property type="project" value="InterPro"/>
</dbReference>
<dbReference type="Gene3D" id="3.50.50.60">
    <property type="entry name" value="FAD/NAD(P)-binding domain"/>
    <property type="match status" value="1"/>
</dbReference>
<dbReference type="SUPFAM" id="SSF51905">
    <property type="entry name" value="FAD/NAD(P)-binding domain"/>
    <property type="match status" value="1"/>
</dbReference>
<dbReference type="STRING" id="670483.S7S1T8"/>
<dbReference type="GO" id="GO:0005634">
    <property type="term" value="C:nucleus"/>
    <property type="evidence" value="ECO:0007669"/>
    <property type="project" value="TreeGrafter"/>
</dbReference>
<protein>
    <submittedName>
        <fullName evidence="3">FAD/NAD P-binding domain-containing protein</fullName>
    </submittedName>
</protein>
<reference evidence="3 4" key="1">
    <citation type="journal article" date="2012" name="Science">
        <title>The Paleozoic origin of enzymatic lignin decomposition reconstructed from 31 fungal genomes.</title>
        <authorList>
            <person name="Floudas D."/>
            <person name="Binder M."/>
            <person name="Riley R."/>
            <person name="Barry K."/>
            <person name="Blanchette R.A."/>
            <person name="Henrissat B."/>
            <person name="Martinez A.T."/>
            <person name="Otillar R."/>
            <person name="Spatafora J.W."/>
            <person name="Yadav J.S."/>
            <person name="Aerts A."/>
            <person name="Benoit I."/>
            <person name="Boyd A."/>
            <person name="Carlson A."/>
            <person name="Copeland A."/>
            <person name="Coutinho P.M."/>
            <person name="de Vries R.P."/>
            <person name="Ferreira P."/>
            <person name="Findley K."/>
            <person name="Foster B."/>
            <person name="Gaskell J."/>
            <person name="Glotzer D."/>
            <person name="Gorecki P."/>
            <person name="Heitman J."/>
            <person name="Hesse C."/>
            <person name="Hori C."/>
            <person name="Igarashi K."/>
            <person name="Jurgens J.A."/>
            <person name="Kallen N."/>
            <person name="Kersten P."/>
            <person name="Kohler A."/>
            <person name="Kuees U."/>
            <person name="Kumar T.K.A."/>
            <person name="Kuo A."/>
            <person name="LaButti K."/>
            <person name="Larrondo L.F."/>
            <person name="Lindquist E."/>
            <person name="Ling A."/>
            <person name="Lombard V."/>
            <person name="Lucas S."/>
            <person name="Lundell T."/>
            <person name="Martin R."/>
            <person name="McLaughlin D.J."/>
            <person name="Morgenstern I."/>
            <person name="Morin E."/>
            <person name="Murat C."/>
            <person name="Nagy L.G."/>
            <person name="Nolan M."/>
            <person name="Ohm R.A."/>
            <person name="Patyshakuliyeva A."/>
            <person name="Rokas A."/>
            <person name="Ruiz-Duenas F.J."/>
            <person name="Sabat G."/>
            <person name="Salamov A."/>
            <person name="Samejima M."/>
            <person name="Schmutz J."/>
            <person name="Slot J.C."/>
            <person name="St John F."/>
            <person name="Stenlid J."/>
            <person name="Sun H."/>
            <person name="Sun S."/>
            <person name="Syed K."/>
            <person name="Tsang A."/>
            <person name="Wiebenga A."/>
            <person name="Young D."/>
            <person name="Pisabarro A."/>
            <person name="Eastwood D.C."/>
            <person name="Martin F."/>
            <person name="Cullen D."/>
            <person name="Grigoriev I.V."/>
            <person name="Hibbett D.S."/>
        </authorList>
    </citation>
    <scope>NUCLEOTIDE SEQUENCE [LARGE SCALE GENOMIC DNA]</scope>
    <source>
        <strain evidence="3 4">ATCC 11539</strain>
    </source>
</reference>
<dbReference type="GO" id="GO:0005092">
    <property type="term" value="F:GDP-dissociation inhibitor activity"/>
    <property type="evidence" value="ECO:0007669"/>
    <property type="project" value="InterPro"/>
</dbReference>
<dbReference type="GO" id="GO:0016192">
    <property type="term" value="P:vesicle-mediated transport"/>
    <property type="evidence" value="ECO:0007669"/>
    <property type="project" value="TreeGrafter"/>
</dbReference>
<dbReference type="GO" id="GO:0005829">
    <property type="term" value="C:cytosol"/>
    <property type="evidence" value="ECO:0007669"/>
    <property type="project" value="TreeGrafter"/>
</dbReference>
<dbReference type="Gene3D" id="3.30.519.10">
    <property type="entry name" value="Guanine Nucleotide Dissociation Inhibitor, domain 2"/>
    <property type="match status" value="1"/>
</dbReference>
<feature type="region of interest" description="Disordered" evidence="2">
    <location>
        <begin position="359"/>
        <end position="387"/>
    </location>
</feature>
<dbReference type="Gene3D" id="1.10.405.10">
    <property type="entry name" value="Guanine Nucleotide Dissociation Inhibitor, domain 1"/>
    <property type="match status" value="1"/>
</dbReference>
<dbReference type="OMA" id="HQYLEFQ"/>
<keyword evidence="4" id="KW-1185">Reference proteome</keyword>
<dbReference type="AlphaFoldDB" id="S7S1T8"/>
<organism evidence="3 4">
    <name type="scientific">Gloeophyllum trabeum (strain ATCC 11539 / FP-39264 / Madison 617)</name>
    <name type="common">Brown rot fungus</name>
    <dbReference type="NCBI Taxonomy" id="670483"/>
    <lineage>
        <taxon>Eukaryota</taxon>
        <taxon>Fungi</taxon>
        <taxon>Dikarya</taxon>
        <taxon>Basidiomycota</taxon>
        <taxon>Agaricomycotina</taxon>
        <taxon>Agaricomycetes</taxon>
        <taxon>Gloeophyllales</taxon>
        <taxon>Gloeophyllaceae</taxon>
        <taxon>Gloeophyllum</taxon>
    </lineage>
</organism>
<dbReference type="Proteomes" id="UP000030669">
    <property type="component" value="Unassembled WGS sequence"/>
</dbReference>
<dbReference type="InterPro" id="IPR018203">
    <property type="entry name" value="GDP_dissociation_inhibitor"/>
</dbReference>
<evidence type="ECO:0000256" key="1">
    <source>
        <dbReference type="ARBA" id="ARBA00005593"/>
    </source>
</evidence>
<evidence type="ECO:0000256" key="2">
    <source>
        <dbReference type="SAM" id="MobiDB-lite"/>
    </source>
</evidence>
<feature type="compositionally biased region" description="Polar residues" evidence="2">
    <location>
        <begin position="359"/>
        <end position="374"/>
    </location>
</feature>
<dbReference type="PANTHER" id="PTHR11787">
    <property type="entry name" value="RAB GDP-DISSOCIATION INHIBITOR"/>
    <property type="match status" value="1"/>
</dbReference>
<dbReference type="RefSeq" id="XP_007862640.1">
    <property type="nucleotide sequence ID" value="XM_007864449.1"/>
</dbReference>
<dbReference type="InterPro" id="IPR036188">
    <property type="entry name" value="FAD/NAD-bd_sf"/>
</dbReference>
<dbReference type="KEGG" id="gtr:GLOTRDRAFT_136534"/>
<name>S7S1T8_GLOTA</name>
<dbReference type="EMBL" id="KB469297">
    <property type="protein sequence ID" value="EPQ59734.1"/>
    <property type="molecule type" value="Genomic_DNA"/>
</dbReference>
<dbReference type="HOGENOM" id="CLU_021695_3_0_1"/>
<sequence>MSETHFEVIVLGTGLTESITAAALSKAGFKVAHLDENPYYGGDEASLTLDELAQWADERTLSSSASEPSRYAAAQRAKFRSVSRSGSVLPNSRQYSLSLSPSVIPSNGPATSSLIGSGVSRYGGYKLLERIAVFDRLGKVRNVPGSKEDVFKSKDLSLVDKRRLMRFLMFASGEFEGKPELAGNETTPFPDFLRNKFSLKQDVIDAITYALAFCTSSFDPTLPALHRIRRYLLSSGRYGASPFLVGQYGGAGEIAQGFCRASAVHGGVYILGRKILSITHIELSSPPDGTEPAFSLQLDDLEDRLTADLIISSPDYVSPELRSIAGLLPPDTLDASQGTSSVARCIAIFDGPVIFPTSPSQQTLAGSEDPSLTSADADLPVESDAEPQSKVDTAVLVFPPGSLPGASATASATVLLTGEGTMSTPAGKCIAYISMPIDSQDSTPCSAETLLKPYLQATLSSVTTISTPPEALFSVFYTINGHRELYPRLSTADSSSRVLVTPPSSPLLPESMDDAACNAEALFRHAVHLLRPGQAGTVEGLWPPLENQDEEEDSW</sequence>
<proteinExistence type="inferred from homology"/>
<evidence type="ECO:0000313" key="4">
    <source>
        <dbReference type="Proteomes" id="UP000030669"/>
    </source>
</evidence>